<dbReference type="PROSITE" id="PS00094">
    <property type="entry name" value="C5_MTASE_1"/>
    <property type="match status" value="1"/>
</dbReference>
<evidence type="ECO:0000313" key="7">
    <source>
        <dbReference type="Proteomes" id="UP000023152"/>
    </source>
</evidence>
<protein>
    <submittedName>
        <fullName evidence="6">SAM domain-containing protein</fullName>
    </submittedName>
</protein>
<dbReference type="AlphaFoldDB" id="X6NKI1"/>
<comment type="caution">
    <text evidence="6">The sequence shown here is derived from an EMBL/GenBank/DDBJ whole genome shotgun (WGS) entry which is preliminary data.</text>
</comment>
<feature type="transmembrane region" description="Helical" evidence="5">
    <location>
        <begin position="324"/>
        <end position="346"/>
    </location>
</feature>
<evidence type="ECO:0000256" key="2">
    <source>
        <dbReference type="ARBA" id="ARBA00022679"/>
    </source>
</evidence>
<organism evidence="6 7">
    <name type="scientific">Reticulomyxa filosa</name>
    <dbReference type="NCBI Taxonomy" id="46433"/>
    <lineage>
        <taxon>Eukaryota</taxon>
        <taxon>Sar</taxon>
        <taxon>Rhizaria</taxon>
        <taxon>Retaria</taxon>
        <taxon>Foraminifera</taxon>
        <taxon>Monothalamids</taxon>
        <taxon>Reticulomyxidae</taxon>
        <taxon>Reticulomyxa</taxon>
    </lineage>
</organism>
<proteinExistence type="predicted"/>
<evidence type="ECO:0000256" key="4">
    <source>
        <dbReference type="SAM" id="MobiDB-lite"/>
    </source>
</evidence>
<evidence type="ECO:0000256" key="3">
    <source>
        <dbReference type="ARBA" id="ARBA00022691"/>
    </source>
</evidence>
<gene>
    <name evidence="6" type="ORF">RFI_10888</name>
</gene>
<dbReference type="Proteomes" id="UP000023152">
    <property type="component" value="Unassembled WGS sequence"/>
</dbReference>
<reference evidence="6 7" key="1">
    <citation type="journal article" date="2013" name="Curr. Biol.">
        <title>The Genome of the Foraminiferan Reticulomyxa filosa.</title>
        <authorList>
            <person name="Glockner G."/>
            <person name="Hulsmann N."/>
            <person name="Schleicher M."/>
            <person name="Noegel A.A."/>
            <person name="Eichinger L."/>
            <person name="Gallinger C."/>
            <person name="Pawlowski J."/>
            <person name="Sierra R."/>
            <person name="Euteneuer U."/>
            <person name="Pillet L."/>
            <person name="Moustafa A."/>
            <person name="Platzer M."/>
            <person name="Groth M."/>
            <person name="Szafranski K."/>
            <person name="Schliwa M."/>
        </authorList>
    </citation>
    <scope>NUCLEOTIDE SEQUENCE [LARGE SCALE GENOMIC DNA]</scope>
</reference>
<feature type="transmembrane region" description="Helical" evidence="5">
    <location>
        <begin position="269"/>
        <end position="290"/>
    </location>
</feature>
<keyword evidence="5" id="KW-0812">Transmembrane</keyword>
<dbReference type="InterPro" id="IPR018117">
    <property type="entry name" value="C5_DNA_meth_AS"/>
</dbReference>
<accession>X6NKI1</accession>
<evidence type="ECO:0000256" key="1">
    <source>
        <dbReference type="ARBA" id="ARBA00022603"/>
    </source>
</evidence>
<name>X6NKI1_RETFI</name>
<dbReference type="GO" id="GO:0008168">
    <property type="term" value="F:methyltransferase activity"/>
    <property type="evidence" value="ECO:0007669"/>
    <property type="project" value="UniProtKB-KW"/>
</dbReference>
<sequence>MEKKKKQGKNIEDSNNETMNIETCIHRKELKSLLRDKLGMSVRDADTLAKALPPLDPQPQIPSSQTIPHKGNEKEKEKEKERIKDKEKEKAQAQTKEKEKEKEKTKENLKPSNQSTKNQEKETSSKSQSTLTKSVSSADPSQQSQDALWEKVQDSWVILFSKVFENRRITNVFKLQGVEAIVGATVNEKQQIKVEKSNSTREIDAFYEQLTNQIQQWKRQALSYVQKTYDKTIEELDLSAGKLHSTIDKINGAYSQAMQQHTNGEPFEALATIRTGFLFFYFLLLRVFIFKHKEKRTKGRGGGGEIYSHFPKVMAKCHLNGQKLIIRLGKASNLYSLLSIIVLVYLPQTMKFKLKCLLRPRYRFVDFFSPSLPCPSFSPLNSINSKQMKHWNSNIKKKSGWENIKKQKM</sequence>
<keyword evidence="2" id="KW-0808">Transferase</keyword>
<keyword evidence="5" id="KW-1133">Transmembrane helix</keyword>
<dbReference type="EMBL" id="ASPP01007991">
    <property type="protein sequence ID" value="ETO26249.1"/>
    <property type="molecule type" value="Genomic_DNA"/>
</dbReference>
<keyword evidence="3" id="KW-0949">S-adenosyl-L-methionine</keyword>
<feature type="region of interest" description="Disordered" evidence="4">
    <location>
        <begin position="48"/>
        <end position="146"/>
    </location>
</feature>
<dbReference type="GO" id="GO:0032259">
    <property type="term" value="P:methylation"/>
    <property type="evidence" value="ECO:0007669"/>
    <property type="project" value="UniProtKB-KW"/>
</dbReference>
<keyword evidence="1" id="KW-0489">Methyltransferase</keyword>
<feature type="compositionally biased region" description="Low complexity" evidence="4">
    <location>
        <begin position="125"/>
        <end position="146"/>
    </location>
</feature>
<keyword evidence="5" id="KW-0472">Membrane</keyword>
<feature type="compositionally biased region" description="Basic and acidic residues" evidence="4">
    <location>
        <begin position="70"/>
        <end position="109"/>
    </location>
</feature>
<evidence type="ECO:0000313" key="6">
    <source>
        <dbReference type="EMBL" id="ETO26249.1"/>
    </source>
</evidence>
<feature type="region of interest" description="Disordered" evidence="4">
    <location>
        <begin position="1"/>
        <end position="21"/>
    </location>
</feature>
<evidence type="ECO:0000256" key="5">
    <source>
        <dbReference type="SAM" id="Phobius"/>
    </source>
</evidence>
<keyword evidence="7" id="KW-1185">Reference proteome</keyword>